<sequence length="61" mass="6696">MSSNQNQQPSVFAQVMPLTPLQRFGRFIQDPMGSVIAASIATMSTLGFVLSGMWFINFALN</sequence>
<gene>
    <name evidence="2" type="ORF">EYC98_06365</name>
</gene>
<comment type="caution">
    <text evidence="2">The sequence shown here is derived from an EMBL/GenBank/DDBJ whole genome shotgun (WGS) entry which is preliminary data.</text>
</comment>
<evidence type="ECO:0000256" key="1">
    <source>
        <dbReference type="SAM" id="Phobius"/>
    </source>
</evidence>
<accession>A0ABT3TDW6</accession>
<organism evidence="2 3">
    <name type="scientific">Candidatus Litorirhabdus singularis</name>
    <dbReference type="NCBI Taxonomy" id="2518993"/>
    <lineage>
        <taxon>Bacteria</taxon>
        <taxon>Pseudomonadati</taxon>
        <taxon>Pseudomonadota</taxon>
        <taxon>Gammaproteobacteria</taxon>
        <taxon>Cellvibrionales</taxon>
        <taxon>Halieaceae</taxon>
        <taxon>Candidatus Litorirhabdus</taxon>
    </lineage>
</organism>
<reference evidence="2" key="1">
    <citation type="submission" date="2019-02" db="EMBL/GenBank/DDBJ databases">
        <authorList>
            <person name="Li S.-H."/>
        </authorList>
    </citation>
    <scope>NUCLEOTIDE SEQUENCE</scope>
    <source>
        <strain evidence="2">IMCC14734</strain>
    </source>
</reference>
<evidence type="ECO:0000313" key="3">
    <source>
        <dbReference type="Proteomes" id="UP001143362"/>
    </source>
</evidence>
<dbReference type="Proteomes" id="UP001143362">
    <property type="component" value="Unassembled WGS sequence"/>
</dbReference>
<keyword evidence="1" id="KW-0812">Transmembrane</keyword>
<feature type="transmembrane region" description="Helical" evidence="1">
    <location>
        <begin position="32"/>
        <end position="56"/>
    </location>
</feature>
<keyword evidence="3" id="KW-1185">Reference proteome</keyword>
<protein>
    <submittedName>
        <fullName evidence="2">Uncharacterized protein</fullName>
    </submittedName>
</protein>
<dbReference type="RefSeq" id="WP_279244474.1">
    <property type="nucleotide sequence ID" value="NZ_SHNN01000001.1"/>
</dbReference>
<dbReference type="EMBL" id="SHNN01000001">
    <property type="protein sequence ID" value="MCX2980497.1"/>
    <property type="molecule type" value="Genomic_DNA"/>
</dbReference>
<proteinExistence type="predicted"/>
<keyword evidence="1" id="KW-1133">Transmembrane helix</keyword>
<evidence type="ECO:0000313" key="2">
    <source>
        <dbReference type="EMBL" id="MCX2980497.1"/>
    </source>
</evidence>
<keyword evidence="1" id="KW-0472">Membrane</keyword>
<name>A0ABT3TDW6_9GAMM</name>